<evidence type="ECO:0000256" key="5">
    <source>
        <dbReference type="ARBA" id="ARBA00022906"/>
    </source>
</evidence>
<dbReference type="GO" id="GO:0005886">
    <property type="term" value="C:plasma membrane"/>
    <property type="evidence" value="ECO:0007669"/>
    <property type="project" value="TreeGrafter"/>
</dbReference>
<evidence type="ECO:0000256" key="4">
    <source>
        <dbReference type="ARBA" id="ARBA00022692"/>
    </source>
</evidence>
<feature type="transmembrane region" description="Helical" evidence="10">
    <location>
        <begin position="50"/>
        <end position="72"/>
    </location>
</feature>
<feature type="transmembrane region" description="Helical" evidence="10">
    <location>
        <begin position="78"/>
        <end position="94"/>
    </location>
</feature>
<evidence type="ECO:0000313" key="13">
    <source>
        <dbReference type="EMBL" id="PYC47222.1"/>
    </source>
</evidence>
<keyword evidence="5" id="KW-0864">Zinc transport</keyword>
<feature type="region of interest" description="Disordered" evidence="9">
    <location>
        <begin position="1"/>
        <end position="45"/>
    </location>
</feature>
<evidence type="ECO:0000313" key="14">
    <source>
        <dbReference type="Proteomes" id="UP000248012"/>
    </source>
</evidence>
<evidence type="ECO:0000256" key="6">
    <source>
        <dbReference type="ARBA" id="ARBA00022989"/>
    </source>
</evidence>
<name>A0A2V4MZV8_9RHOB</name>
<feature type="domain" description="Cation efflux protein transmembrane" evidence="11">
    <location>
        <begin position="49"/>
        <end position="239"/>
    </location>
</feature>
<organism evidence="13 14">
    <name type="scientific">Litorivita pollutaquae</name>
    <dbReference type="NCBI Taxonomy" id="2200892"/>
    <lineage>
        <taxon>Bacteria</taxon>
        <taxon>Pseudomonadati</taxon>
        <taxon>Pseudomonadota</taxon>
        <taxon>Alphaproteobacteria</taxon>
        <taxon>Rhodobacterales</taxon>
        <taxon>Paracoccaceae</taxon>
        <taxon>Litorivita</taxon>
    </lineage>
</organism>
<dbReference type="SUPFAM" id="SSF160240">
    <property type="entry name" value="Cation efflux protein cytoplasmic domain-like"/>
    <property type="match status" value="1"/>
</dbReference>
<evidence type="ECO:0000256" key="2">
    <source>
        <dbReference type="ARBA" id="ARBA00008873"/>
    </source>
</evidence>
<evidence type="ECO:0000256" key="10">
    <source>
        <dbReference type="SAM" id="Phobius"/>
    </source>
</evidence>
<dbReference type="RefSeq" id="WP_110796412.1">
    <property type="nucleotide sequence ID" value="NZ_KZ826486.1"/>
</dbReference>
<dbReference type="InterPro" id="IPR027469">
    <property type="entry name" value="Cation_efflux_TMD_sf"/>
</dbReference>
<dbReference type="AlphaFoldDB" id="A0A2V4MZV8"/>
<protein>
    <submittedName>
        <fullName evidence="13">Cation transporter</fullName>
    </submittedName>
</protein>
<dbReference type="SUPFAM" id="SSF161111">
    <property type="entry name" value="Cation efflux protein transmembrane domain-like"/>
    <property type="match status" value="1"/>
</dbReference>
<dbReference type="PANTHER" id="PTHR11562:SF17">
    <property type="entry name" value="RE54080P-RELATED"/>
    <property type="match status" value="1"/>
</dbReference>
<evidence type="ECO:0000256" key="8">
    <source>
        <dbReference type="ARBA" id="ARBA00023136"/>
    </source>
</evidence>
<feature type="transmembrane region" description="Helical" evidence="10">
    <location>
        <begin position="146"/>
        <end position="170"/>
    </location>
</feature>
<feature type="compositionally biased region" description="Basic and acidic residues" evidence="9">
    <location>
        <begin position="1"/>
        <end position="28"/>
    </location>
</feature>
<dbReference type="OrthoDB" id="9809646at2"/>
<keyword evidence="3" id="KW-0813">Transport</keyword>
<dbReference type="EMBL" id="QFVT01000007">
    <property type="protein sequence ID" value="PYC47222.1"/>
    <property type="molecule type" value="Genomic_DNA"/>
</dbReference>
<feature type="transmembrane region" description="Helical" evidence="10">
    <location>
        <begin position="115"/>
        <end position="134"/>
    </location>
</feature>
<dbReference type="InterPro" id="IPR058533">
    <property type="entry name" value="Cation_efflux_TM"/>
</dbReference>
<feature type="transmembrane region" description="Helical" evidence="10">
    <location>
        <begin position="182"/>
        <end position="204"/>
    </location>
</feature>
<keyword evidence="6 10" id="KW-1133">Transmembrane helix</keyword>
<dbReference type="InterPro" id="IPR002524">
    <property type="entry name" value="Cation_efflux"/>
</dbReference>
<dbReference type="Gene3D" id="1.20.1510.10">
    <property type="entry name" value="Cation efflux protein transmembrane domain"/>
    <property type="match status" value="1"/>
</dbReference>
<dbReference type="Pfam" id="PF01545">
    <property type="entry name" value="Cation_efflux"/>
    <property type="match status" value="1"/>
</dbReference>
<dbReference type="GO" id="GO:0005385">
    <property type="term" value="F:zinc ion transmembrane transporter activity"/>
    <property type="evidence" value="ECO:0007669"/>
    <property type="project" value="TreeGrafter"/>
</dbReference>
<keyword evidence="8 10" id="KW-0472">Membrane</keyword>
<keyword evidence="14" id="KW-1185">Reference proteome</keyword>
<comment type="subcellular location">
    <subcellularLocation>
        <location evidence="1">Membrane</location>
        <topology evidence="1">Multi-pass membrane protein</topology>
    </subcellularLocation>
</comment>
<evidence type="ECO:0000259" key="11">
    <source>
        <dbReference type="Pfam" id="PF01545"/>
    </source>
</evidence>
<evidence type="ECO:0000256" key="7">
    <source>
        <dbReference type="ARBA" id="ARBA00023065"/>
    </source>
</evidence>
<sequence>MPHDHRPDHDRSDQGRPDQDRLDHDHGGQSRSHHGHHHPQIKEGDRRMQAAVAVNLLLTAVQIIAGVISGSLALVADAIHNLSDALSLIIAFFARKIGRRPADAKMTFGYGRAEVVAALINYTTLIIVALYLAAQGVERLFNPAQVEGWIVVVVAGVALIIDTITALLVMRMARDSVNIRAAFLHNVADALGSVAVIIGGTLILLYDWRLVDPLITLLIAGYILWHAGREVGPVVRILMLGAPEDTALDEVITALRATEGVSDLHHLHLWRMQEHETALEAHVVITEGTDPQEIKDRIKAQLFERFAILHSTLEVERDGAGCKEAPLIGH</sequence>
<comment type="caution">
    <text evidence="13">The sequence shown here is derived from an EMBL/GenBank/DDBJ whole genome shotgun (WGS) entry which is preliminary data.</text>
</comment>
<reference evidence="13 14" key="1">
    <citation type="submission" date="2018-05" db="EMBL/GenBank/DDBJ databases">
        <title>Oceanovita maritima gen. nov., sp. nov., a marine bacterium in the family Rhodobacteraceae isolated from surface seawater of Lundu port Xiamen, China.</title>
        <authorList>
            <person name="Hetharua B.H."/>
            <person name="Min D."/>
            <person name="Liao H."/>
            <person name="Tian Y."/>
        </authorList>
    </citation>
    <scope>NUCLEOTIDE SEQUENCE [LARGE SCALE GENOMIC DNA]</scope>
    <source>
        <strain evidence="13 14">FSX-11</strain>
    </source>
</reference>
<evidence type="ECO:0000256" key="1">
    <source>
        <dbReference type="ARBA" id="ARBA00004141"/>
    </source>
</evidence>
<proteinExistence type="inferred from homology"/>
<keyword evidence="4 10" id="KW-0812">Transmembrane</keyword>
<comment type="similarity">
    <text evidence="2">Belongs to the cation diffusion facilitator (CDF) transporter (TC 2.A.4) family. SLC30A subfamily.</text>
</comment>
<dbReference type="Proteomes" id="UP000248012">
    <property type="component" value="Unassembled WGS sequence"/>
</dbReference>
<dbReference type="InterPro" id="IPR036837">
    <property type="entry name" value="Cation_efflux_CTD_sf"/>
</dbReference>
<gene>
    <name evidence="13" type="ORF">DI396_11765</name>
</gene>
<dbReference type="InterPro" id="IPR027470">
    <property type="entry name" value="Cation_efflux_CTD"/>
</dbReference>
<dbReference type="NCBIfam" id="TIGR01297">
    <property type="entry name" value="CDF"/>
    <property type="match status" value="1"/>
</dbReference>
<dbReference type="Pfam" id="PF16916">
    <property type="entry name" value="ZT_dimer"/>
    <property type="match status" value="1"/>
</dbReference>
<evidence type="ECO:0000259" key="12">
    <source>
        <dbReference type="Pfam" id="PF16916"/>
    </source>
</evidence>
<evidence type="ECO:0000256" key="9">
    <source>
        <dbReference type="SAM" id="MobiDB-lite"/>
    </source>
</evidence>
<accession>A0A2V4MZV8</accession>
<dbReference type="InterPro" id="IPR050681">
    <property type="entry name" value="CDF/SLC30A"/>
</dbReference>
<feature type="domain" description="Cation efflux protein cytoplasmic" evidence="12">
    <location>
        <begin position="243"/>
        <end position="317"/>
    </location>
</feature>
<dbReference type="PANTHER" id="PTHR11562">
    <property type="entry name" value="CATION EFFLUX PROTEIN/ ZINC TRANSPORTER"/>
    <property type="match status" value="1"/>
</dbReference>
<keyword evidence="7" id="KW-0406">Ion transport</keyword>
<evidence type="ECO:0000256" key="3">
    <source>
        <dbReference type="ARBA" id="ARBA00022448"/>
    </source>
</evidence>
<keyword evidence="5" id="KW-0862">Zinc</keyword>